<evidence type="ECO:0000259" key="2">
    <source>
        <dbReference type="PROSITE" id="PS51352"/>
    </source>
</evidence>
<dbReference type="CDD" id="cd02966">
    <property type="entry name" value="TlpA_like_family"/>
    <property type="match status" value="1"/>
</dbReference>
<dbReference type="STRING" id="520767.ATZ99_11380"/>
<evidence type="ECO:0000313" key="3">
    <source>
        <dbReference type="EMBL" id="KYO66510.1"/>
    </source>
</evidence>
<dbReference type="EMBL" id="LOHZ01000027">
    <property type="protein sequence ID" value="KYO66510.1"/>
    <property type="molecule type" value="Genomic_DNA"/>
</dbReference>
<evidence type="ECO:0000313" key="4">
    <source>
        <dbReference type="Proteomes" id="UP000075737"/>
    </source>
</evidence>
<dbReference type="AlphaFoldDB" id="A0A162MKT9"/>
<dbReference type="RefSeq" id="WP_068748268.1">
    <property type="nucleotide sequence ID" value="NZ_LOHZ01000027.1"/>
</dbReference>
<dbReference type="SUPFAM" id="SSF52833">
    <property type="entry name" value="Thioredoxin-like"/>
    <property type="match status" value="1"/>
</dbReference>
<dbReference type="PANTHER" id="PTHR42852">
    <property type="entry name" value="THIOL:DISULFIDE INTERCHANGE PROTEIN DSBE"/>
    <property type="match status" value="1"/>
</dbReference>
<keyword evidence="4" id="KW-1185">Reference proteome</keyword>
<dbReference type="InterPro" id="IPR017937">
    <property type="entry name" value="Thioredoxin_CS"/>
</dbReference>
<dbReference type="GO" id="GO:0016209">
    <property type="term" value="F:antioxidant activity"/>
    <property type="evidence" value="ECO:0007669"/>
    <property type="project" value="InterPro"/>
</dbReference>
<gene>
    <name evidence="3" type="primary">stoA</name>
    <name evidence="3" type="ORF">ATZ99_11380</name>
</gene>
<dbReference type="GO" id="GO:0016491">
    <property type="term" value="F:oxidoreductase activity"/>
    <property type="evidence" value="ECO:0007669"/>
    <property type="project" value="InterPro"/>
</dbReference>
<name>A0A162MKT9_9FIRM</name>
<dbReference type="PROSITE" id="PS00194">
    <property type="entry name" value="THIOREDOXIN_1"/>
    <property type="match status" value="1"/>
</dbReference>
<dbReference type="PROSITE" id="PS51352">
    <property type="entry name" value="THIOREDOXIN_2"/>
    <property type="match status" value="1"/>
</dbReference>
<dbReference type="InterPro" id="IPR013766">
    <property type="entry name" value="Thioredoxin_domain"/>
</dbReference>
<sequence>MKKVFYFLLILLLILIAGCTPSQVSGPAPFENSPAPDFELKDLKGNPVRFSDYRGKNIFLNFWSINCPYCLKELDELQSFFNELPENTLLITVNLDKDADKVKAYINEKGYTFPVLSDPKGETIKKYSIRGIPLNIFIDCSGTIKSRIEGALTKSYIIDLIKSYDVIKKPA</sequence>
<dbReference type="PROSITE" id="PS51257">
    <property type="entry name" value="PROKAR_LIPOPROTEIN"/>
    <property type="match status" value="1"/>
</dbReference>
<dbReference type="InterPro" id="IPR036249">
    <property type="entry name" value="Thioredoxin-like_sf"/>
</dbReference>
<dbReference type="InterPro" id="IPR050553">
    <property type="entry name" value="Thioredoxin_ResA/DsbE_sf"/>
</dbReference>
<dbReference type="InterPro" id="IPR000866">
    <property type="entry name" value="AhpC/TSA"/>
</dbReference>
<evidence type="ECO:0000256" key="1">
    <source>
        <dbReference type="SAM" id="SignalP"/>
    </source>
</evidence>
<feature type="signal peptide" evidence="1">
    <location>
        <begin position="1"/>
        <end position="24"/>
    </location>
</feature>
<dbReference type="OrthoDB" id="9809733at2"/>
<keyword evidence="1" id="KW-0732">Signal</keyword>
<dbReference type="Pfam" id="PF00578">
    <property type="entry name" value="AhpC-TSA"/>
    <property type="match status" value="1"/>
</dbReference>
<feature type="chain" id="PRO_5007837711" evidence="1">
    <location>
        <begin position="25"/>
        <end position="171"/>
    </location>
</feature>
<accession>A0A162MKT9</accession>
<dbReference type="Proteomes" id="UP000075737">
    <property type="component" value="Unassembled WGS sequence"/>
</dbReference>
<protein>
    <submittedName>
        <fullName evidence="3">Sporulation thiol-disulfide oxidoreductase A</fullName>
    </submittedName>
</protein>
<dbReference type="PANTHER" id="PTHR42852:SF13">
    <property type="entry name" value="PROTEIN DIPZ"/>
    <property type="match status" value="1"/>
</dbReference>
<organism evidence="3 4">
    <name type="scientific">Thermovenabulum gondwanense</name>
    <dbReference type="NCBI Taxonomy" id="520767"/>
    <lineage>
        <taxon>Bacteria</taxon>
        <taxon>Bacillati</taxon>
        <taxon>Bacillota</taxon>
        <taxon>Clostridia</taxon>
        <taxon>Thermosediminibacterales</taxon>
        <taxon>Thermosediminibacteraceae</taxon>
        <taxon>Thermovenabulum</taxon>
    </lineage>
</organism>
<reference evidence="3 4" key="1">
    <citation type="submission" date="2015-12" db="EMBL/GenBank/DDBJ databases">
        <title>Draft genome of Thermovenabulum gondwanense isolated from a red thermophilic microbial mat colonisisng an outflow channel of a bore well.</title>
        <authorList>
            <person name="Patel B.K."/>
        </authorList>
    </citation>
    <scope>NUCLEOTIDE SEQUENCE [LARGE SCALE GENOMIC DNA]</scope>
    <source>
        <strain evidence="3 4">R270</strain>
    </source>
</reference>
<comment type="caution">
    <text evidence="3">The sequence shown here is derived from an EMBL/GenBank/DDBJ whole genome shotgun (WGS) entry which is preliminary data.</text>
</comment>
<dbReference type="Gene3D" id="3.40.30.10">
    <property type="entry name" value="Glutaredoxin"/>
    <property type="match status" value="1"/>
</dbReference>
<proteinExistence type="predicted"/>
<feature type="domain" description="Thioredoxin" evidence="2">
    <location>
        <begin position="29"/>
        <end position="166"/>
    </location>
</feature>